<dbReference type="Pfam" id="PF13472">
    <property type="entry name" value="Lipase_GDSL_2"/>
    <property type="match status" value="1"/>
</dbReference>
<dbReference type="CDD" id="cd00229">
    <property type="entry name" value="SGNH_hydrolase"/>
    <property type="match status" value="1"/>
</dbReference>
<evidence type="ECO:0000313" key="3">
    <source>
        <dbReference type="Proteomes" id="UP000327148"/>
    </source>
</evidence>
<dbReference type="EMBL" id="VYWO01000010">
    <property type="protein sequence ID" value="KAA9299213.1"/>
    <property type="molecule type" value="Genomic_DNA"/>
</dbReference>
<protein>
    <submittedName>
        <fullName evidence="2">SGNH/GDSL hydrolase family protein</fullName>
    </submittedName>
</protein>
<feature type="domain" description="SGNH hydrolase-type esterase" evidence="1">
    <location>
        <begin position="15"/>
        <end position="184"/>
    </location>
</feature>
<dbReference type="Gene3D" id="3.40.50.1110">
    <property type="entry name" value="SGNH hydrolase"/>
    <property type="match status" value="1"/>
</dbReference>
<comment type="caution">
    <text evidence="2">The sequence shown here is derived from an EMBL/GenBank/DDBJ whole genome shotgun (WGS) entry which is preliminary data.</text>
</comment>
<dbReference type="OrthoDB" id="9794725at2"/>
<dbReference type="InterPro" id="IPR036514">
    <property type="entry name" value="SGNH_hydro_sf"/>
</dbReference>
<dbReference type="InterPro" id="IPR013830">
    <property type="entry name" value="SGNH_hydro"/>
</dbReference>
<proteinExistence type="predicted"/>
<name>A0A5N1GE47_9LACT</name>
<reference evidence="2 3" key="1">
    <citation type="submission" date="2019-09" db="EMBL/GenBank/DDBJ databases">
        <title>Draft genome sequence assemblies of isolates from the urinary tract.</title>
        <authorList>
            <person name="Mores C.R."/>
            <person name="Putonti C."/>
            <person name="Wolfe A.J."/>
        </authorList>
    </citation>
    <scope>NUCLEOTIDE SEQUENCE [LARGE SCALE GENOMIC DNA]</scope>
    <source>
        <strain evidence="2 3">UMB623</strain>
    </source>
</reference>
<dbReference type="AlphaFoldDB" id="A0A5N1GE47"/>
<evidence type="ECO:0000313" key="2">
    <source>
        <dbReference type="EMBL" id="KAA9299213.1"/>
    </source>
</evidence>
<accession>A0A5N1GE47</accession>
<evidence type="ECO:0000259" key="1">
    <source>
        <dbReference type="Pfam" id="PF13472"/>
    </source>
</evidence>
<sequence length="198" mass="21482">MFVIRRYTMKEILSLGDSLVACGRQPDDLASLGHGFVADLAGACPTYRFLNGGYNGARLVDVNFYLLESLTACQDLAGVILWMGINDLGRQAGLSEAGWNNFVSSWQGQYSRLLDFLQAQAGPDLPILVLAPVAEQATSALLDLIQALDGLGPRPGLTQVNPNSWLQAEDFMPDGIHLKPAGQEQVANHLLDWVSRLT</sequence>
<gene>
    <name evidence="2" type="ORF">F6I03_09570</name>
</gene>
<dbReference type="Proteomes" id="UP000327148">
    <property type="component" value="Unassembled WGS sequence"/>
</dbReference>
<dbReference type="GO" id="GO:0016787">
    <property type="term" value="F:hydrolase activity"/>
    <property type="evidence" value="ECO:0007669"/>
    <property type="project" value="UniProtKB-KW"/>
</dbReference>
<dbReference type="SUPFAM" id="SSF52266">
    <property type="entry name" value="SGNH hydrolase"/>
    <property type="match status" value="1"/>
</dbReference>
<organism evidence="2 3">
    <name type="scientific">Aerococcus sanguinicola</name>
    <dbReference type="NCBI Taxonomy" id="119206"/>
    <lineage>
        <taxon>Bacteria</taxon>
        <taxon>Bacillati</taxon>
        <taxon>Bacillota</taxon>
        <taxon>Bacilli</taxon>
        <taxon>Lactobacillales</taxon>
        <taxon>Aerococcaceae</taxon>
        <taxon>Aerococcus</taxon>
    </lineage>
</organism>
<keyword evidence="2" id="KW-0378">Hydrolase</keyword>